<gene>
    <name evidence="3" type="ORF">SAMN05216223_1142</name>
</gene>
<keyword evidence="4" id="KW-1185">Reference proteome</keyword>
<accession>A0A1H6DEI0</accession>
<dbReference type="InterPro" id="IPR008687">
    <property type="entry name" value="MobC"/>
</dbReference>
<reference evidence="3 4" key="1">
    <citation type="submission" date="2016-10" db="EMBL/GenBank/DDBJ databases">
        <authorList>
            <person name="de Groot N.N."/>
        </authorList>
    </citation>
    <scope>NUCLEOTIDE SEQUENCE [LARGE SCALE GENOMIC DNA]</scope>
    <source>
        <strain evidence="3 4">CGMCC 4.2023</strain>
    </source>
</reference>
<organism evidence="3 4">
    <name type="scientific">Actinacidiphila yanglinensis</name>
    <dbReference type="NCBI Taxonomy" id="310779"/>
    <lineage>
        <taxon>Bacteria</taxon>
        <taxon>Bacillati</taxon>
        <taxon>Actinomycetota</taxon>
        <taxon>Actinomycetes</taxon>
        <taxon>Kitasatosporales</taxon>
        <taxon>Streptomycetaceae</taxon>
        <taxon>Actinacidiphila</taxon>
    </lineage>
</organism>
<evidence type="ECO:0000313" key="4">
    <source>
        <dbReference type="Proteomes" id="UP000236754"/>
    </source>
</evidence>
<feature type="compositionally biased region" description="Low complexity" evidence="1">
    <location>
        <begin position="35"/>
        <end position="65"/>
    </location>
</feature>
<protein>
    <submittedName>
        <fullName evidence="3">Mobilisation protein (MobC)</fullName>
    </submittedName>
</protein>
<evidence type="ECO:0000256" key="1">
    <source>
        <dbReference type="SAM" id="MobiDB-lite"/>
    </source>
</evidence>
<dbReference type="EMBL" id="FNVU01000014">
    <property type="protein sequence ID" value="SEG83115.1"/>
    <property type="molecule type" value="Genomic_DNA"/>
</dbReference>
<feature type="compositionally biased region" description="Polar residues" evidence="1">
    <location>
        <begin position="22"/>
        <end position="34"/>
    </location>
</feature>
<name>A0A1H6DEI0_9ACTN</name>
<dbReference type="Pfam" id="PF05713">
    <property type="entry name" value="MobC"/>
    <property type="match status" value="1"/>
</dbReference>
<dbReference type="AlphaFoldDB" id="A0A1H6DEI0"/>
<dbReference type="OrthoDB" id="3871898at2"/>
<feature type="region of interest" description="Disordered" evidence="1">
    <location>
        <begin position="1"/>
        <end position="93"/>
    </location>
</feature>
<feature type="domain" description="Bacterial mobilisation" evidence="2">
    <location>
        <begin position="182"/>
        <end position="226"/>
    </location>
</feature>
<evidence type="ECO:0000259" key="2">
    <source>
        <dbReference type="Pfam" id="PF05713"/>
    </source>
</evidence>
<evidence type="ECO:0000313" key="3">
    <source>
        <dbReference type="EMBL" id="SEG83115.1"/>
    </source>
</evidence>
<proteinExistence type="predicted"/>
<dbReference type="Proteomes" id="UP000236754">
    <property type="component" value="Unassembled WGS sequence"/>
</dbReference>
<sequence length="241" mass="25096">MSLPRKTPAIPGPHTRPVPDETGTTSARSLNGTNGPERPAPGGARYGAGPSNGRSSPGSSAPGVAEEGLRRQGAPEGEAAGPSTVETPIEPPSLTRAAAEAAVHRVARRRRREHTQRTYRVDVRYSAAEHHAIKAKAKRMGIAGAHLVGAVVMAFVEGAQLLPGHRTATDDLIDELVALRTQVAKIGGNVNQIAHRLNSGGTPHPGDVPLLVQAQRTLDTVRAAISDIETAAHQATGRKAA</sequence>